<dbReference type="PROSITE" id="PS51352">
    <property type="entry name" value="THIOREDOXIN_2"/>
    <property type="match status" value="1"/>
</dbReference>
<evidence type="ECO:0000313" key="2">
    <source>
        <dbReference type="EMBL" id="PSN83901.1"/>
    </source>
</evidence>
<gene>
    <name evidence="2" type="ORF">B9Q01_03025</name>
</gene>
<dbReference type="AlphaFoldDB" id="A0A2R6ABX2"/>
<proteinExistence type="predicted"/>
<dbReference type="EMBL" id="NEXC01000012">
    <property type="protein sequence ID" value="PSN83901.1"/>
    <property type="molecule type" value="Genomic_DNA"/>
</dbReference>
<dbReference type="InterPro" id="IPR013766">
    <property type="entry name" value="Thioredoxin_domain"/>
</dbReference>
<dbReference type="Proteomes" id="UP000240880">
    <property type="component" value="Unassembled WGS sequence"/>
</dbReference>
<protein>
    <recommendedName>
        <fullName evidence="1">Thioredoxin domain-containing protein</fullName>
    </recommendedName>
</protein>
<evidence type="ECO:0000313" key="3">
    <source>
        <dbReference type="Proteomes" id="UP000240880"/>
    </source>
</evidence>
<name>A0A2R6ABX2_9ARCH</name>
<dbReference type="Gene3D" id="3.40.30.10">
    <property type="entry name" value="Glutaredoxin"/>
    <property type="match status" value="1"/>
</dbReference>
<accession>A0A2R6ABX2</accession>
<comment type="caution">
    <text evidence="2">The sequence shown here is derived from an EMBL/GenBank/DDBJ whole genome shotgun (WGS) entry which is preliminary data.</text>
</comment>
<dbReference type="InterPro" id="IPR036249">
    <property type="entry name" value="Thioredoxin-like_sf"/>
</dbReference>
<evidence type="ECO:0000259" key="1">
    <source>
        <dbReference type="PROSITE" id="PS51352"/>
    </source>
</evidence>
<feature type="domain" description="Thioredoxin" evidence="1">
    <location>
        <begin position="1"/>
        <end position="102"/>
    </location>
</feature>
<sequence length="112" mass="12939">MVKLRKIHVVYATWCPHCNPTTIEPMKELAKKLGIECALYDIDDPAREKIADELVRKYGDWCEDYIIPQVFFEYDDGTIEHVLTGFSEGVEFTKRAVENLLKSAFLKKLVAE</sequence>
<dbReference type="PROSITE" id="PS51354">
    <property type="entry name" value="GLUTAREDOXIN_2"/>
    <property type="match status" value="1"/>
</dbReference>
<organism evidence="2 3">
    <name type="scientific">Candidatus Marsarchaeota G1 archaeon OSP_D</name>
    <dbReference type="NCBI Taxonomy" id="1978155"/>
    <lineage>
        <taxon>Archaea</taxon>
        <taxon>Candidatus Marsarchaeota</taxon>
        <taxon>Candidatus Marsarchaeota group 1</taxon>
    </lineage>
</organism>
<reference evidence="2 3" key="1">
    <citation type="submission" date="2017-04" db="EMBL/GenBank/DDBJ databases">
        <title>Novel microbial lineages endemic to geothermal iron-oxide mats fill important gaps in the evolutionary history of Archaea.</title>
        <authorList>
            <person name="Jay Z.J."/>
            <person name="Beam J.P."/>
            <person name="Dlakic M."/>
            <person name="Rusch D.B."/>
            <person name="Kozubal M.A."/>
            <person name="Inskeep W.P."/>
        </authorList>
    </citation>
    <scope>NUCLEOTIDE SEQUENCE [LARGE SCALE GENOMIC DNA]</scope>
    <source>
        <strain evidence="2">OSP_D</strain>
    </source>
</reference>
<dbReference type="SUPFAM" id="SSF52833">
    <property type="entry name" value="Thioredoxin-like"/>
    <property type="match status" value="1"/>
</dbReference>